<dbReference type="Gene3D" id="1.20.90.10">
    <property type="entry name" value="Phospholipase A2 domain"/>
    <property type="match status" value="1"/>
</dbReference>
<dbReference type="EMBL" id="VCKX01000110">
    <property type="protein sequence ID" value="TMR29911.1"/>
    <property type="molecule type" value="Genomic_DNA"/>
</dbReference>
<evidence type="ECO:0000313" key="4">
    <source>
        <dbReference type="Proteomes" id="UP000306628"/>
    </source>
</evidence>
<accession>A0A5S4GBQ9</accession>
<name>A0A5S4GBQ9_9ACTN</name>
<dbReference type="OrthoDB" id="290927at2"/>
<protein>
    <submittedName>
        <fullName evidence="3">Phospholipase</fullName>
    </submittedName>
</protein>
<dbReference type="Pfam" id="PF09056">
    <property type="entry name" value="Phospholip_A2_3"/>
    <property type="match status" value="1"/>
</dbReference>
<keyword evidence="2" id="KW-0732">Signal</keyword>
<evidence type="ECO:0000313" key="3">
    <source>
        <dbReference type="EMBL" id="TMR29911.1"/>
    </source>
</evidence>
<feature type="signal peptide" evidence="2">
    <location>
        <begin position="1"/>
        <end position="23"/>
    </location>
</feature>
<feature type="region of interest" description="Disordered" evidence="1">
    <location>
        <begin position="154"/>
        <end position="185"/>
    </location>
</feature>
<dbReference type="RefSeq" id="WP_138693312.1">
    <property type="nucleotide sequence ID" value="NZ_JBHSAZ010000081.1"/>
</dbReference>
<dbReference type="InterPro" id="IPR036444">
    <property type="entry name" value="PLipase_A2_dom_sf"/>
</dbReference>
<dbReference type="SUPFAM" id="SSF48619">
    <property type="entry name" value="Phospholipase A2, PLA2"/>
    <property type="match status" value="1"/>
</dbReference>
<proteinExistence type="predicted"/>
<comment type="caution">
    <text evidence="3">The sequence shown here is derived from an EMBL/GenBank/DDBJ whole genome shotgun (WGS) entry which is preliminary data.</text>
</comment>
<organism evidence="3 4">
    <name type="scientific">Nonomuraea zeae</name>
    <dbReference type="NCBI Taxonomy" id="1642303"/>
    <lineage>
        <taxon>Bacteria</taxon>
        <taxon>Bacillati</taxon>
        <taxon>Actinomycetota</taxon>
        <taxon>Actinomycetes</taxon>
        <taxon>Streptosporangiales</taxon>
        <taxon>Streptosporangiaceae</taxon>
        <taxon>Nonomuraea</taxon>
    </lineage>
</organism>
<sequence>MVGRSLAALALTTVLAQPAPAYAVTLEEKIAALDGLTQPTALSAAAWLGAWQHRGSWADYAFDWSTDLCSSSPDRPFGFDFRMPCTRHDFGYRNYKAVGRFPAGKEHVDSAFLADMRQVCAGYGRPARSTCEGLAWSYYQAVRRFGALVGRGGDLPSQVDQADPDQYEAGDGGYGAQRVPAGPLR</sequence>
<dbReference type="GO" id="GO:0004623">
    <property type="term" value="F:phospholipase A2 activity"/>
    <property type="evidence" value="ECO:0007669"/>
    <property type="project" value="InterPro"/>
</dbReference>
<gene>
    <name evidence="3" type="ORF">ETD85_30815</name>
</gene>
<dbReference type="InterPro" id="IPR015141">
    <property type="entry name" value="PLipase_A2_prok/fun"/>
</dbReference>
<dbReference type="GO" id="GO:0050482">
    <property type="term" value="P:arachidonate secretion"/>
    <property type="evidence" value="ECO:0007669"/>
    <property type="project" value="InterPro"/>
</dbReference>
<dbReference type="Proteomes" id="UP000306628">
    <property type="component" value="Unassembled WGS sequence"/>
</dbReference>
<keyword evidence="4" id="KW-1185">Reference proteome</keyword>
<reference evidence="3 4" key="1">
    <citation type="submission" date="2019-05" db="EMBL/GenBank/DDBJ databases">
        <title>Draft genome sequence of Nonomuraea zeae DSM 100528.</title>
        <authorList>
            <person name="Saricaoglu S."/>
            <person name="Isik K."/>
        </authorList>
    </citation>
    <scope>NUCLEOTIDE SEQUENCE [LARGE SCALE GENOMIC DNA]</scope>
    <source>
        <strain evidence="3 4">DSM 100528</strain>
    </source>
</reference>
<feature type="chain" id="PRO_5024355151" evidence="2">
    <location>
        <begin position="24"/>
        <end position="185"/>
    </location>
</feature>
<evidence type="ECO:0000256" key="1">
    <source>
        <dbReference type="SAM" id="MobiDB-lite"/>
    </source>
</evidence>
<dbReference type="AlphaFoldDB" id="A0A5S4GBQ9"/>
<evidence type="ECO:0000256" key="2">
    <source>
        <dbReference type="SAM" id="SignalP"/>
    </source>
</evidence>
<dbReference type="GO" id="GO:0006644">
    <property type="term" value="P:phospholipid metabolic process"/>
    <property type="evidence" value="ECO:0007669"/>
    <property type="project" value="InterPro"/>
</dbReference>